<organism evidence="1 2">
    <name type="scientific">Romanomermis culicivorax</name>
    <name type="common">Nematode worm</name>
    <dbReference type="NCBI Taxonomy" id="13658"/>
    <lineage>
        <taxon>Eukaryota</taxon>
        <taxon>Metazoa</taxon>
        <taxon>Ecdysozoa</taxon>
        <taxon>Nematoda</taxon>
        <taxon>Enoplea</taxon>
        <taxon>Dorylaimia</taxon>
        <taxon>Mermithida</taxon>
        <taxon>Mermithoidea</taxon>
        <taxon>Mermithidae</taxon>
        <taxon>Romanomermis</taxon>
    </lineage>
</organism>
<sequence>RSTDISNYFTSLFGVPHAAIEEPLFLAPENLKAFIRAINNSKFRGRIVIALDTESGRKPKTPGSKPSDALRLLTISTMCGKNFIIDLKFWDKEHFHKVPRWSKRNP</sequence>
<proteinExistence type="predicted"/>
<accession>A0A915JBV3</accession>
<dbReference type="Proteomes" id="UP000887565">
    <property type="component" value="Unplaced"/>
</dbReference>
<evidence type="ECO:0000313" key="1">
    <source>
        <dbReference type="Proteomes" id="UP000887565"/>
    </source>
</evidence>
<reference evidence="2" key="1">
    <citation type="submission" date="2022-11" db="UniProtKB">
        <authorList>
            <consortium name="WormBaseParasite"/>
        </authorList>
    </citation>
    <scope>IDENTIFICATION</scope>
</reference>
<dbReference type="AlphaFoldDB" id="A0A915JBV3"/>
<name>A0A915JBV3_ROMCU</name>
<protein>
    <submittedName>
        <fullName evidence="2">Uncharacterized protein</fullName>
    </submittedName>
</protein>
<evidence type="ECO:0000313" key="2">
    <source>
        <dbReference type="WBParaSite" id="nRc.2.0.1.t23270-RA"/>
    </source>
</evidence>
<keyword evidence="1" id="KW-1185">Reference proteome</keyword>
<dbReference type="WBParaSite" id="nRc.2.0.1.t23270-RA">
    <property type="protein sequence ID" value="nRc.2.0.1.t23270-RA"/>
    <property type="gene ID" value="nRc.2.0.1.g23270"/>
</dbReference>